<dbReference type="Proteomes" id="UP000717696">
    <property type="component" value="Unassembled WGS sequence"/>
</dbReference>
<organism evidence="2 3">
    <name type="scientific">Dactylonectria estremocensis</name>
    <dbReference type="NCBI Taxonomy" id="1079267"/>
    <lineage>
        <taxon>Eukaryota</taxon>
        <taxon>Fungi</taxon>
        <taxon>Dikarya</taxon>
        <taxon>Ascomycota</taxon>
        <taxon>Pezizomycotina</taxon>
        <taxon>Sordariomycetes</taxon>
        <taxon>Hypocreomycetidae</taxon>
        <taxon>Hypocreales</taxon>
        <taxon>Nectriaceae</taxon>
        <taxon>Dactylonectria</taxon>
    </lineage>
</organism>
<proteinExistence type="predicted"/>
<feature type="compositionally biased region" description="Basic and acidic residues" evidence="1">
    <location>
        <begin position="88"/>
        <end position="111"/>
    </location>
</feature>
<dbReference type="SUPFAM" id="SSF52743">
    <property type="entry name" value="Subtilisin-like"/>
    <property type="match status" value="1"/>
</dbReference>
<evidence type="ECO:0000256" key="1">
    <source>
        <dbReference type="SAM" id="MobiDB-lite"/>
    </source>
</evidence>
<accession>A0A9P9IZH2</accession>
<dbReference type="AlphaFoldDB" id="A0A9P9IZH2"/>
<evidence type="ECO:0008006" key="4">
    <source>
        <dbReference type="Google" id="ProtNLM"/>
    </source>
</evidence>
<dbReference type="GO" id="GO:0004252">
    <property type="term" value="F:serine-type endopeptidase activity"/>
    <property type="evidence" value="ECO:0007669"/>
    <property type="project" value="InterPro"/>
</dbReference>
<name>A0A9P9IZH2_9HYPO</name>
<dbReference type="EMBL" id="JAGMUU010000014">
    <property type="protein sequence ID" value="KAH7139607.1"/>
    <property type="molecule type" value="Genomic_DNA"/>
</dbReference>
<sequence length="111" mass="11536">MATGEYPADEEGTISVAQASGHIGLLSIGQEPDLILPGEGFPVKSPFYSPRQETQASGSSLSTALASGVASLIHDGKEDEAAQMGGVEELRRDERSVQGAQGRRDKPGPLS</sequence>
<feature type="region of interest" description="Disordered" evidence="1">
    <location>
        <begin position="74"/>
        <end position="111"/>
    </location>
</feature>
<evidence type="ECO:0000313" key="2">
    <source>
        <dbReference type="EMBL" id="KAH7139607.1"/>
    </source>
</evidence>
<protein>
    <recommendedName>
        <fullName evidence="4">Peptidase S8/S53 domain-containing protein</fullName>
    </recommendedName>
</protein>
<evidence type="ECO:0000313" key="3">
    <source>
        <dbReference type="Proteomes" id="UP000717696"/>
    </source>
</evidence>
<reference evidence="2" key="1">
    <citation type="journal article" date="2021" name="Nat. Commun.">
        <title>Genetic determinants of endophytism in the Arabidopsis root mycobiome.</title>
        <authorList>
            <person name="Mesny F."/>
            <person name="Miyauchi S."/>
            <person name="Thiergart T."/>
            <person name="Pickel B."/>
            <person name="Atanasova L."/>
            <person name="Karlsson M."/>
            <person name="Huettel B."/>
            <person name="Barry K.W."/>
            <person name="Haridas S."/>
            <person name="Chen C."/>
            <person name="Bauer D."/>
            <person name="Andreopoulos W."/>
            <person name="Pangilinan J."/>
            <person name="LaButti K."/>
            <person name="Riley R."/>
            <person name="Lipzen A."/>
            <person name="Clum A."/>
            <person name="Drula E."/>
            <person name="Henrissat B."/>
            <person name="Kohler A."/>
            <person name="Grigoriev I.V."/>
            <person name="Martin F.M."/>
            <person name="Hacquard S."/>
        </authorList>
    </citation>
    <scope>NUCLEOTIDE SEQUENCE</scope>
    <source>
        <strain evidence="2">MPI-CAGE-AT-0021</strain>
    </source>
</reference>
<dbReference type="Gene3D" id="3.40.50.200">
    <property type="entry name" value="Peptidase S8/S53 domain"/>
    <property type="match status" value="1"/>
</dbReference>
<gene>
    <name evidence="2" type="ORF">B0J13DRAFT_527284</name>
</gene>
<keyword evidence="3" id="KW-1185">Reference proteome</keyword>
<dbReference type="InterPro" id="IPR036852">
    <property type="entry name" value="Peptidase_S8/S53_dom_sf"/>
</dbReference>
<dbReference type="GO" id="GO:0006508">
    <property type="term" value="P:proteolysis"/>
    <property type="evidence" value="ECO:0007669"/>
    <property type="project" value="InterPro"/>
</dbReference>
<comment type="caution">
    <text evidence="2">The sequence shown here is derived from an EMBL/GenBank/DDBJ whole genome shotgun (WGS) entry which is preliminary data.</text>
</comment>